<proteinExistence type="predicted"/>
<protein>
    <submittedName>
        <fullName evidence="6">4-hydroxy-3-polyprenylbenzoate decarboxylase</fullName>
    </submittedName>
</protein>
<gene>
    <name evidence="6" type="ORF">LY28_00110</name>
</gene>
<evidence type="ECO:0000256" key="2">
    <source>
        <dbReference type="ARBA" id="ARBA00022630"/>
    </source>
</evidence>
<evidence type="ECO:0000259" key="5">
    <source>
        <dbReference type="Pfam" id="PF02441"/>
    </source>
</evidence>
<dbReference type="NCBIfam" id="TIGR00421">
    <property type="entry name" value="ubiX_pad"/>
    <property type="match status" value="1"/>
</dbReference>
<reference evidence="6 7" key="1">
    <citation type="submission" date="2018-06" db="EMBL/GenBank/DDBJ databases">
        <title>Genomic Encyclopedia of Type Strains, Phase I: the one thousand microbial genomes (KMG-I) project.</title>
        <authorList>
            <person name="Kyrpides N."/>
        </authorList>
    </citation>
    <scope>NUCLEOTIDE SEQUENCE [LARGE SCALE GENOMIC DNA]</scope>
    <source>
        <strain evidence="6 7">DSM 19573</strain>
    </source>
</reference>
<evidence type="ECO:0000256" key="1">
    <source>
        <dbReference type="ARBA" id="ARBA00022602"/>
    </source>
</evidence>
<feature type="domain" description="Flavoprotein" evidence="5">
    <location>
        <begin position="3"/>
        <end position="173"/>
    </location>
</feature>
<accession>A0A318XUB6</accession>
<comment type="caution">
    <text evidence="6">The sequence shown here is derived from an EMBL/GenBank/DDBJ whole genome shotgun (WGS) entry which is preliminary data.</text>
</comment>
<name>A0A318XUB6_9FIRM</name>
<dbReference type="SUPFAM" id="SSF52507">
    <property type="entry name" value="Homo-oligomeric flavin-containing Cys decarboxylases, HFCD"/>
    <property type="match status" value="1"/>
</dbReference>
<dbReference type="InterPro" id="IPR004507">
    <property type="entry name" value="UbiX-like"/>
</dbReference>
<dbReference type="InterPro" id="IPR036551">
    <property type="entry name" value="Flavin_trans-like"/>
</dbReference>
<sequence length="191" mass="20913">MSKRIAVAVTGASGSIYALRTIQLLKEYGCEVYLVMSEAAIETVKLETCLDFARAVLSKVDGIFDNKDIGCSLASGSFQLDALLVIPCSVNTVGMLHSSLANTLIGRCAVVAQKEKRQIVLVPREMPMTALTLKQLYELSMLGMDICIASPGFYSKPATMNELIDHVVSKVLNILGIKNNLIPEWNRRFIE</sequence>
<dbReference type="Gene3D" id="3.40.50.1950">
    <property type="entry name" value="Flavin prenyltransferase-like"/>
    <property type="match status" value="1"/>
</dbReference>
<keyword evidence="2" id="KW-0285">Flavoprotein</keyword>
<organism evidence="6 7">
    <name type="scientific">Ruminiclostridium sufflavum DSM 19573</name>
    <dbReference type="NCBI Taxonomy" id="1121337"/>
    <lineage>
        <taxon>Bacteria</taxon>
        <taxon>Bacillati</taxon>
        <taxon>Bacillota</taxon>
        <taxon>Clostridia</taxon>
        <taxon>Eubacteriales</taxon>
        <taxon>Oscillospiraceae</taxon>
        <taxon>Ruminiclostridium</taxon>
    </lineage>
</organism>
<keyword evidence="7" id="KW-1185">Reference proteome</keyword>
<dbReference type="OrthoDB" id="9781577at2"/>
<dbReference type="InterPro" id="IPR003382">
    <property type="entry name" value="Flavoprotein"/>
</dbReference>
<dbReference type="Proteomes" id="UP000248132">
    <property type="component" value="Unassembled WGS sequence"/>
</dbReference>
<dbReference type="Pfam" id="PF02441">
    <property type="entry name" value="Flavoprotein"/>
    <property type="match status" value="1"/>
</dbReference>
<evidence type="ECO:0000256" key="4">
    <source>
        <dbReference type="ARBA" id="ARBA00022679"/>
    </source>
</evidence>
<dbReference type="EMBL" id="QKMR01000001">
    <property type="protein sequence ID" value="PYG90230.1"/>
    <property type="molecule type" value="Genomic_DNA"/>
</dbReference>
<dbReference type="RefSeq" id="WP_110460211.1">
    <property type="nucleotide sequence ID" value="NZ_QKMR01000001.1"/>
</dbReference>
<dbReference type="AlphaFoldDB" id="A0A318XUB6"/>
<keyword evidence="4" id="KW-0808">Transferase</keyword>
<evidence type="ECO:0000256" key="3">
    <source>
        <dbReference type="ARBA" id="ARBA00022643"/>
    </source>
</evidence>
<keyword evidence="3" id="KW-0288">FMN</keyword>
<keyword evidence="1" id="KW-0637">Prenyltransferase</keyword>
<evidence type="ECO:0000313" key="7">
    <source>
        <dbReference type="Proteomes" id="UP000248132"/>
    </source>
</evidence>
<dbReference type="GO" id="GO:0004659">
    <property type="term" value="F:prenyltransferase activity"/>
    <property type="evidence" value="ECO:0007669"/>
    <property type="project" value="UniProtKB-KW"/>
</dbReference>
<evidence type="ECO:0000313" key="6">
    <source>
        <dbReference type="EMBL" id="PYG90230.1"/>
    </source>
</evidence>